<name>A0ABV9QBD0_9BACL</name>
<feature type="transmembrane region" description="Helical" evidence="10">
    <location>
        <begin position="130"/>
        <end position="161"/>
    </location>
</feature>
<comment type="caution">
    <text evidence="11">The sequence shown here is derived from an EMBL/GenBank/DDBJ whole genome shotgun (WGS) entry which is preliminary data.</text>
</comment>
<protein>
    <recommendedName>
        <fullName evidence="13">Glycosyltransferase RgtA/B/C/D-like domain-containing protein</fullName>
    </recommendedName>
</protein>
<feature type="transmembrane region" description="Helical" evidence="10">
    <location>
        <begin position="316"/>
        <end position="335"/>
    </location>
</feature>
<evidence type="ECO:0000256" key="7">
    <source>
        <dbReference type="ARBA" id="ARBA00022824"/>
    </source>
</evidence>
<evidence type="ECO:0000256" key="9">
    <source>
        <dbReference type="ARBA" id="ARBA00023136"/>
    </source>
</evidence>
<feature type="transmembrane region" description="Helical" evidence="10">
    <location>
        <begin position="341"/>
        <end position="362"/>
    </location>
</feature>
<proteinExistence type="predicted"/>
<comment type="pathway">
    <text evidence="2">Glycolipid biosynthesis; glycosylphosphatidylinositol-anchor biosynthesis.</text>
</comment>
<evidence type="ECO:0000313" key="12">
    <source>
        <dbReference type="Proteomes" id="UP001596002"/>
    </source>
</evidence>
<organism evidence="11 12">
    <name type="scientific">Effusibacillus consociatus</name>
    <dbReference type="NCBI Taxonomy" id="1117041"/>
    <lineage>
        <taxon>Bacteria</taxon>
        <taxon>Bacillati</taxon>
        <taxon>Bacillota</taxon>
        <taxon>Bacilli</taxon>
        <taxon>Bacillales</taxon>
        <taxon>Alicyclobacillaceae</taxon>
        <taxon>Effusibacillus</taxon>
    </lineage>
</organism>
<dbReference type="InterPro" id="IPR007315">
    <property type="entry name" value="PIG-V/Gpi18"/>
</dbReference>
<feature type="transmembrane region" description="Helical" evidence="10">
    <location>
        <begin position="290"/>
        <end position="309"/>
    </location>
</feature>
<evidence type="ECO:0000256" key="8">
    <source>
        <dbReference type="ARBA" id="ARBA00022989"/>
    </source>
</evidence>
<evidence type="ECO:0000256" key="10">
    <source>
        <dbReference type="SAM" id="Phobius"/>
    </source>
</evidence>
<feature type="transmembrane region" description="Helical" evidence="10">
    <location>
        <begin position="223"/>
        <end position="243"/>
    </location>
</feature>
<evidence type="ECO:0000256" key="1">
    <source>
        <dbReference type="ARBA" id="ARBA00004477"/>
    </source>
</evidence>
<reference evidence="12" key="1">
    <citation type="journal article" date="2019" name="Int. J. Syst. Evol. Microbiol.">
        <title>The Global Catalogue of Microorganisms (GCM) 10K type strain sequencing project: providing services to taxonomists for standard genome sequencing and annotation.</title>
        <authorList>
            <consortium name="The Broad Institute Genomics Platform"/>
            <consortium name="The Broad Institute Genome Sequencing Center for Infectious Disease"/>
            <person name="Wu L."/>
            <person name="Ma J."/>
        </authorList>
    </citation>
    <scope>NUCLEOTIDE SEQUENCE [LARGE SCALE GENOMIC DNA]</scope>
    <source>
        <strain evidence="12">WYCCWR 12678</strain>
    </source>
</reference>
<feature type="transmembrane region" description="Helical" evidence="10">
    <location>
        <begin position="173"/>
        <end position="194"/>
    </location>
</feature>
<dbReference type="EMBL" id="JBHSHC010000153">
    <property type="protein sequence ID" value="MFC4769955.1"/>
    <property type="molecule type" value="Genomic_DNA"/>
</dbReference>
<comment type="subcellular location">
    <subcellularLocation>
        <location evidence="1">Endoplasmic reticulum membrane</location>
        <topology evidence="1">Multi-pass membrane protein</topology>
    </subcellularLocation>
</comment>
<gene>
    <name evidence="11" type="ORF">ACFO8Q_21965</name>
</gene>
<keyword evidence="12" id="KW-1185">Reference proteome</keyword>
<accession>A0ABV9QBD0</accession>
<dbReference type="PANTHER" id="PTHR12468">
    <property type="entry name" value="GPI MANNOSYLTRANSFERASE 2"/>
    <property type="match status" value="1"/>
</dbReference>
<dbReference type="RefSeq" id="WP_380029072.1">
    <property type="nucleotide sequence ID" value="NZ_JBHSHC010000153.1"/>
</dbReference>
<evidence type="ECO:0000313" key="11">
    <source>
        <dbReference type="EMBL" id="MFC4769955.1"/>
    </source>
</evidence>
<sequence>MNFRSDRHVFFFVLLLFAVNKLLVMSAVVWATKHLIDNLSVAGYLKYIIIDNFYKWDSGWYGSIVEKGYTPKSSAFFPLYPMLIYAGHHLFSLSIPMAGALISNLAFLAMLYFAYKLLRVDYEQKDARKIMWLLCLFPTSYYFSAVYTESLFLLLMAITLYCIRTQNWTGALASGWFVSITRNTGVFLTVPYALETFKIKTWGDLFSFLRGSKTHWIQIRWKPFFLVFLMPLPFFAYMGYLWFKFQDSFAFMHSQDQFGRGSLNPFVTIYKGYETNLAYLLKTDHIEWYGIYYFVEVFVVSLALLVLVGTIRKLRLSYWIIILYSVLIPLSAPANGQVIDYFVSFIRYSLVIFPLFIGLYELIKGKKPLYLLTLGIFAVLLLALTFHWSVDQWVA</sequence>
<evidence type="ECO:0000256" key="5">
    <source>
        <dbReference type="ARBA" id="ARBA00022679"/>
    </source>
</evidence>
<keyword evidence="5" id="KW-0808">Transferase</keyword>
<evidence type="ECO:0008006" key="13">
    <source>
        <dbReference type="Google" id="ProtNLM"/>
    </source>
</evidence>
<evidence type="ECO:0000256" key="3">
    <source>
        <dbReference type="ARBA" id="ARBA00022502"/>
    </source>
</evidence>
<evidence type="ECO:0000256" key="4">
    <source>
        <dbReference type="ARBA" id="ARBA00022676"/>
    </source>
</evidence>
<feature type="transmembrane region" description="Helical" evidence="10">
    <location>
        <begin position="90"/>
        <end position="118"/>
    </location>
</feature>
<keyword evidence="7" id="KW-0256">Endoplasmic reticulum</keyword>
<evidence type="ECO:0000256" key="2">
    <source>
        <dbReference type="ARBA" id="ARBA00004687"/>
    </source>
</evidence>
<feature type="transmembrane region" description="Helical" evidence="10">
    <location>
        <begin position="369"/>
        <end position="390"/>
    </location>
</feature>
<keyword evidence="6 10" id="KW-0812">Transmembrane</keyword>
<dbReference type="Proteomes" id="UP001596002">
    <property type="component" value="Unassembled WGS sequence"/>
</dbReference>
<keyword evidence="3" id="KW-0337">GPI-anchor biosynthesis</keyword>
<keyword evidence="4" id="KW-0328">Glycosyltransferase</keyword>
<evidence type="ECO:0000256" key="6">
    <source>
        <dbReference type="ARBA" id="ARBA00022692"/>
    </source>
</evidence>
<keyword evidence="8 10" id="KW-1133">Transmembrane helix</keyword>
<keyword evidence="9 10" id="KW-0472">Membrane</keyword>
<dbReference type="PANTHER" id="PTHR12468:SF2">
    <property type="entry name" value="GPI MANNOSYLTRANSFERASE 2"/>
    <property type="match status" value="1"/>
</dbReference>